<dbReference type="InterPro" id="IPR029442">
    <property type="entry name" value="GyrI-like"/>
</dbReference>
<sequence length="154" mass="16669">MLDTPQITETADQLTAFIPLVVPRAEIQVVMGPSIREVYAALSAQGIAPDGPWFTHHRRRPKETFDFDVCVPVATPVAAAGRVKPGLLPAARVARTVYSGPYEGLGAAWGEFYAWVSANGLTPRADLWERYVVGPESGTDSNAYRTELNCPLVG</sequence>
<dbReference type="SUPFAM" id="SSF55136">
    <property type="entry name" value="Probable bacterial effector-binding domain"/>
    <property type="match status" value="1"/>
</dbReference>
<name>L0DBK4_SINAD</name>
<keyword evidence="3" id="KW-1185">Reference proteome</keyword>
<accession>L0DBK4</accession>
<organism evidence="2 3">
    <name type="scientific">Singulisphaera acidiphila (strain ATCC BAA-1392 / DSM 18658 / VKM B-2454 / MOB10)</name>
    <dbReference type="NCBI Taxonomy" id="886293"/>
    <lineage>
        <taxon>Bacteria</taxon>
        <taxon>Pseudomonadati</taxon>
        <taxon>Planctomycetota</taxon>
        <taxon>Planctomycetia</taxon>
        <taxon>Isosphaerales</taxon>
        <taxon>Isosphaeraceae</taxon>
        <taxon>Singulisphaera</taxon>
    </lineage>
</organism>
<protein>
    <submittedName>
        <fullName evidence="2">Transcriptional regulator, effector-binding domain/component</fullName>
    </submittedName>
</protein>
<gene>
    <name evidence="2" type="ordered locus">Sinac_1872</name>
</gene>
<dbReference type="KEGG" id="saci:Sinac_1872"/>
<evidence type="ECO:0000313" key="2">
    <source>
        <dbReference type="EMBL" id="AGA26235.1"/>
    </source>
</evidence>
<evidence type="ECO:0000313" key="3">
    <source>
        <dbReference type="Proteomes" id="UP000010798"/>
    </source>
</evidence>
<dbReference type="eggNOG" id="COG4978">
    <property type="taxonomic scope" value="Bacteria"/>
</dbReference>
<dbReference type="Pfam" id="PF06445">
    <property type="entry name" value="GyrI-like"/>
    <property type="match status" value="1"/>
</dbReference>
<dbReference type="Proteomes" id="UP000010798">
    <property type="component" value="Chromosome"/>
</dbReference>
<dbReference type="AlphaFoldDB" id="L0DBK4"/>
<dbReference type="RefSeq" id="WP_015245402.1">
    <property type="nucleotide sequence ID" value="NC_019892.1"/>
</dbReference>
<dbReference type="STRING" id="886293.Sinac_1872"/>
<dbReference type="SMART" id="SM00871">
    <property type="entry name" value="AraC_E_bind"/>
    <property type="match status" value="1"/>
</dbReference>
<dbReference type="OrthoDB" id="795001at2"/>
<dbReference type="InterPro" id="IPR010499">
    <property type="entry name" value="AraC_E-bd"/>
</dbReference>
<feature type="domain" description="AraC effector-binding" evidence="1">
    <location>
        <begin position="3"/>
        <end position="153"/>
    </location>
</feature>
<proteinExistence type="predicted"/>
<dbReference type="InterPro" id="IPR011256">
    <property type="entry name" value="Reg_factor_effector_dom_sf"/>
</dbReference>
<dbReference type="Gene3D" id="3.20.80.10">
    <property type="entry name" value="Regulatory factor, effector binding domain"/>
    <property type="match status" value="1"/>
</dbReference>
<reference evidence="2 3" key="1">
    <citation type="submission" date="2012-02" db="EMBL/GenBank/DDBJ databases">
        <title>Complete sequence of chromosome of Singulisphaera acidiphila DSM 18658.</title>
        <authorList>
            <consortium name="US DOE Joint Genome Institute (JGI-PGF)"/>
            <person name="Lucas S."/>
            <person name="Copeland A."/>
            <person name="Lapidus A."/>
            <person name="Glavina del Rio T."/>
            <person name="Dalin E."/>
            <person name="Tice H."/>
            <person name="Bruce D."/>
            <person name="Goodwin L."/>
            <person name="Pitluck S."/>
            <person name="Peters L."/>
            <person name="Ovchinnikova G."/>
            <person name="Chertkov O."/>
            <person name="Kyrpides N."/>
            <person name="Mavromatis K."/>
            <person name="Ivanova N."/>
            <person name="Brettin T."/>
            <person name="Detter J.C."/>
            <person name="Han C."/>
            <person name="Larimer F."/>
            <person name="Land M."/>
            <person name="Hauser L."/>
            <person name="Markowitz V."/>
            <person name="Cheng J.-F."/>
            <person name="Hugenholtz P."/>
            <person name="Woyke T."/>
            <person name="Wu D."/>
            <person name="Tindall B."/>
            <person name="Pomrenke H."/>
            <person name="Brambilla E."/>
            <person name="Klenk H.-P."/>
            <person name="Eisen J.A."/>
        </authorList>
    </citation>
    <scope>NUCLEOTIDE SEQUENCE [LARGE SCALE GENOMIC DNA]</scope>
    <source>
        <strain evidence="3">ATCC BAA-1392 / DSM 18658 / VKM B-2454 / MOB10</strain>
    </source>
</reference>
<dbReference type="EMBL" id="CP003364">
    <property type="protein sequence ID" value="AGA26235.1"/>
    <property type="molecule type" value="Genomic_DNA"/>
</dbReference>
<dbReference type="HOGENOM" id="CLU_113664_2_0_0"/>
<evidence type="ECO:0000259" key="1">
    <source>
        <dbReference type="SMART" id="SM00871"/>
    </source>
</evidence>